<reference evidence="1" key="1">
    <citation type="submission" date="2023-07" db="EMBL/GenBank/DDBJ databases">
        <title>Chromosome-level Genome Assembly of Striped Snakehead (Channa striata).</title>
        <authorList>
            <person name="Liu H."/>
        </authorList>
    </citation>
    <scope>NUCLEOTIDE SEQUENCE</scope>
    <source>
        <strain evidence="1">Gz</strain>
        <tissue evidence="1">Muscle</tissue>
    </source>
</reference>
<accession>A0AA88SMS2</accession>
<keyword evidence="2" id="KW-1185">Reference proteome</keyword>
<evidence type="ECO:0000313" key="1">
    <source>
        <dbReference type="EMBL" id="KAK2837129.1"/>
    </source>
</evidence>
<dbReference type="AlphaFoldDB" id="A0AA88SMS2"/>
<gene>
    <name evidence="1" type="ORF">Q5P01_014341</name>
</gene>
<proteinExistence type="predicted"/>
<dbReference type="EMBL" id="JAUPFM010000011">
    <property type="protein sequence ID" value="KAK2837129.1"/>
    <property type="molecule type" value="Genomic_DNA"/>
</dbReference>
<organism evidence="1 2">
    <name type="scientific">Channa striata</name>
    <name type="common">Snakehead murrel</name>
    <name type="synonym">Ophicephalus striatus</name>
    <dbReference type="NCBI Taxonomy" id="64152"/>
    <lineage>
        <taxon>Eukaryota</taxon>
        <taxon>Metazoa</taxon>
        <taxon>Chordata</taxon>
        <taxon>Craniata</taxon>
        <taxon>Vertebrata</taxon>
        <taxon>Euteleostomi</taxon>
        <taxon>Actinopterygii</taxon>
        <taxon>Neopterygii</taxon>
        <taxon>Teleostei</taxon>
        <taxon>Neoteleostei</taxon>
        <taxon>Acanthomorphata</taxon>
        <taxon>Anabantaria</taxon>
        <taxon>Anabantiformes</taxon>
        <taxon>Channoidei</taxon>
        <taxon>Channidae</taxon>
        <taxon>Channa</taxon>
    </lineage>
</organism>
<dbReference type="Proteomes" id="UP001187415">
    <property type="component" value="Unassembled WGS sequence"/>
</dbReference>
<protein>
    <submittedName>
        <fullName evidence="1">Uncharacterized protein</fullName>
    </submittedName>
</protein>
<evidence type="ECO:0000313" key="2">
    <source>
        <dbReference type="Proteomes" id="UP001187415"/>
    </source>
</evidence>
<sequence length="127" mass="14014">MCLLHQQSNHSWKPCIFCHNCIWQYPTVITTKCVSPALELCLFQCAATGPTNLPNVLLLLSLLCSFLSLNFLLTPTGQGRWPPTLSLVLLDVSSVKGSFSSPLLPMGCSRGICWVFSKCLYSLGFIM</sequence>
<comment type="caution">
    <text evidence="1">The sequence shown here is derived from an EMBL/GenBank/DDBJ whole genome shotgun (WGS) entry which is preliminary data.</text>
</comment>
<name>A0AA88SMS2_CHASR</name>